<gene>
    <name evidence="2" type="ORF">GCM10008957_32600</name>
</gene>
<feature type="signal peptide" evidence="1">
    <location>
        <begin position="1"/>
        <end position="19"/>
    </location>
</feature>
<keyword evidence="3" id="KW-1185">Reference proteome</keyword>
<evidence type="ECO:0000313" key="3">
    <source>
        <dbReference type="Proteomes" id="UP000603865"/>
    </source>
</evidence>
<reference evidence="2" key="2">
    <citation type="submission" date="2020-09" db="EMBL/GenBank/DDBJ databases">
        <authorList>
            <person name="Sun Q."/>
            <person name="Ohkuma M."/>
        </authorList>
    </citation>
    <scope>NUCLEOTIDE SEQUENCE</scope>
    <source>
        <strain evidence="2">JCM 31311</strain>
    </source>
</reference>
<protein>
    <submittedName>
        <fullName evidence="2">Uncharacterized protein</fullName>
    </submittedName>
</protein>
<sequence>MWKLLVVSMLMLGTARAVTYTEPQRLKIWAELSAADAKAAWTADATYPERCGATVAQMNRHAALSDRLAAQWQQVVVQKYKLTKQQVVKLLYEGADKHWPEAAYPPPSC</sequence>
<accession>A0A918FAY5</accession>
<proteinExistence type="predicted"/>
<dbReference type="EMBL" id="BMQL01000020">
    <property type="protein sequence ID" value="GGR17401.1"/>
    <property type="molecule type" value="Genomic_DNA"/>
</dbReference>
<name>A0A918FAY5_9DEIO</name>
<organism evidence="2 3">
    <name type="scientific">Deinococcus ruber</name>
    <dbReference type="NCBI Taxonomy" id="1848197"/>
    <lineage>
        <taxon>Bacteria</taxon>
        <taxon>Thermotogati</taxon>
        <taxon>Deinococcota</taxon>
        <taxon>Deinococci</taxon>
        <taxon>Deinococcales</taxon>
        <taxon>Deinococcaceae</taxon>
        <taxon>Deinococcus</taxon>
    </lineage>
</organism>
<dbReference type="AlphaFoldDB" id="A0A918FAY5"/>
<evidence type="ECO:0000256" key="1">
    <source>
        <dbReference type="SAM" id="SignalP"/>
    </source>
</evidence>
<reference evidence="2" key="1">
    <citation type="journal article" date="2014" name="Int. J. Syst. Evol. Microbiol.">
        <title>Complete genome sequence of Corynebacterium casei LMG S-19264T (=DSM 44701T), isolated from a smear-ripened cheese.</title>
        <authorList>
            <consortium name="US DOE Joint Genome Institute (JGI-PGF)"/>
            <person name="Walter F."/>
            <person name="Albersmeier A."/>
            <person name="Kalinowski J."/>
            <person name="Ruckert C."/>
        </authorList>
    </citation>
    <scope>NUCLEOTIDE SEQUENCE</scope>
    <source>
        <strain evidence="2">JCM 31311</strain>
    </source>
</reference>
<dbReference type="RefSeq" id="WP_189091584.1">
    <property type="nucleotide sequence ID" value="NZ_BMQL01000020.1"/>
</dbReference>
<evidence type="ECO:0000313" key="2">
    <source>
        <dbReference type="EMBL" id="GGR17401.1"/>
    </source>
</evidence>
<dbReference type="Proteomes" id="UP000603865">
    <property type="component" value="Unassembled WGS sequence"/>
</dbReference>
<keyword evidence="1" id="KW-0732">Signal</keyword>
<feature type="chain" id="PRO_5037111418" evidence="1">
    <location>
        <begin position="20"/>
        <end position="109"/>
    </location>
</feature>
<comment type="caution">
    <text evidence="2">The sequence shown here is derived from an EMBL/GenBank/DDBJ whole genome shotgun (WGS) entry which is preliminary data.</text>
</comment>